<reference evidence="7" key="1">
    <citation type="journal article" date="2014" name="Genome Announc.">
        <title>Draft Genome Sequence of Marine Flavobacterium Jejuia pallidilutea Strain 11shimoA1 and Pigmentation Mutants.</title>
        <authorList>
            <person name="Takatani N."/>
            <person name="Nakanishi M."/>
            <person name="Meirelles P."/>
            <person name="Mino S."/>
            <person name="Suda W."/>
            <person name="Oshima K."/>
            <person name="Hattori M."/>
            <person name="Ohkuma M."/>
            <person name="Hosokawa M."/>
            <person name="Miyashita K."/>
            <person name="Thompson F.L."/>
            <person name="Niwa A."/>
            <person name="Sawabe T."/>
            <person name="Sawabe T."/>
        </authorList>
    </citation>
    <scope>NUCLEOTIDE SEQUENCE [LARGE SCALE GENOMIC DNA]</scope>
    <source>
        <strain evidence="7">JCM 19538</strain>
    </source>
</reference>
<dbReference type="NCBIfam" id="TIGR04183">
    <property type="entry name" value="Por_Secre_tail"/>
    <property type="match status" value="1"/>
</dbReference>
<dbReference type="Proteomes" id="UP000030184">
    <property type="component" value="Unassembled WGS sequence"/>
</dbReference>
<name>A0A090WIF0_9FLAO</name>
<evidence type="ECO:0000313" key="6">
    <source>
        <dbReference type="Proteomes" id="UP000029641"/>
    </source>
</evidence>
<evidence type="ECO:0000313" key="5">
    <source>
        <dbReference type="EMBL" id="GAL89754.1"/>
    </source>
</evidence>
<evidence type="ECO:0000313" key="4">
    <source>
        <dbReference type="EMBL" id="GAL67267.1"/>
    </source>
</evidence>
<dbReference type="STRING" id="504487.JCM19538_3231"/>
<protein>
    <recommendedName>
        <fullName evidence="3">Secretion system C-terminal sorting domain-containing protein</fullName>
    </recommendedName>
</protein>
<evidence type="ECO:0000259" key="3">
    <source>
        <dbReference type="Pfam" id="PF18962"/>
    </source>
</evidence>
<feature type="signal peptide" evidence="2">
    <location>
        <begin position="1"/>
        <end position="23"/>
    </location>
</feature>
<keyword evidence="7" id="KW-1185">Reference proteome</keyword>
<dbReference type="Proteomes" id="UP000029641">
    <property type="component" value="Unassembled WGS sequence"/>
</dbReference>
<organism evidence="4 6">
    <name type="scientific">Jejuia pallidilutea</name>
    <dbReference type="NCBI Taxonomy" id="504487"/>
    <lineage>
        <taxon>Bacteria</taxon>
        <taxon>Pseudomonadati</taxon>
        <taxon>Bacteroidota</taxon>
        <taxon>Flavobacteriia</taxon>
        <taxon>Flavobacteriales</taxon>
        <taxon>Flavobacteriaceae</taxon>
        <taxon>Jejuia</taxon>
    </lineage>
</organism>
<dbReference type="InterPro" id="IPR026444">
    <property type="entry name" value="Secre_tail"/>
</dbReference>
<evidence type="ECO:0000313" key="7">
    <source>
        <dbReference type="Proteomes" id="UP000030184"/>
    </source>
</evidence>
<dbReference type="EMBL" id="BBNY01000053">
    <property type="protein sequence ID" value="GAL89754.1"/>
    <property type="molecule type" value="Genomic_DNA"/>
</dbReference>
<feature type="domain" description="Secretion system C-terminal sorting" evidence="3">
    <location>
        <begin position="206"/>
        <end position="273"/>
    </location>
</feature>
<accession>A0A090WIF0</accession>
<dbReference type="Pfam" id="PF18962">
    <property type="entry name" value="Por_Secre_tail"/>
    <property type="match status" value="1"/>
</dbReference>
<proteinExistence type="predicted"/>
<dbReference type="EMBL" id="BBNR01000008">
    <property type="protein sequence ID" value="GAL67267.1"/>
    <property type="molecule type" value="Genomic_DNA"/>
</dbReference>
<comment type="caution">
    <text evidence="4">The sequence shown here is derived from an EMBL/GenBank/DDBJ whole genome shotgun (WGS) entry which is preliminary data.</text>
</comment>
<keyword evidence="1 2" id="KW-0732">Signal</keyword>
<evidence type="ECO:0000256" key="2">
    <source>
        <dbReference type="SAM" id="SignalP"/>
    </source>
</evidence>
<gene>
    <name evidence="4" type="ORF">JCM19301_1879</name>
    <name evidence="5" type="ORF">JCM19538_3231</name>
</gene>
<dbReference type="AlphaFoldDB" id="A0A090WIF0"/>
<evidence type="ECO:0000256" key="1">
    <source>
        <dbReference type="ARBA" id="ARBA00022729"/>
    </source>
</evidence>
<sequence length="275" mass="29675">MKKITLKISAFLLLSLFALQVQAQFPNVWTVNGTYKIGTYNVTPQLFMTINPSTLAVEWQAELPGNDPTQVWTIKDHRTPASGGLMEIWATIPGVGNFTMTTSSDMSSHPTYVMSVRAGDPMSVTSGDYSGLDQFQRRRTNGFSGPGNNALFFRTTAGTNSRFGAVPSAAGTAVQFDGGAIDPLEFFLLAPLSTEAFDASSIFIANPVRNELSVKGLTANINKVTIHSLLGQEVFSKKLNGESSLSLDISSLKSGMYIVDFIAENGSLTKKIVKQ</sequence>
<dbReference type="eggNOG" id="ENOG5033IWJ">
    <property type="taxonomic scope" value="Bacteria"/>
</dbReference>
<feature type="chain" id="PRO_5007382939" description="Secretion system C-terminal sorting domain-containing protein" evidence="2">
    <location>
        <begin position="24"/>
        <end position="275"/>
    </location>
</feature>